<reference evidence="2" key="1">
    <citation type="submission" date="2020-05" db="EMBL/GenBank/DDBJ databases">
        <title>Frigoriglobus tundricola gen. nov., sp. nov., a psychrotolerant cellulolytic planctomycete of the family Gemmataceae with two divergent copies of 16S rRNA gene.</title>
        <authorList>
            <person name="Kulichevskaya I.S."/>
            <person name="Ivanova A.A."/>
            <person name="Naumoff D.G."/>
            <person name="Beletsky A.V."/>
            <person name="Rijpstra W.I.C."/>
            <person name="Sinninghe Damste J.S."/>
            <person name="Mardanov A.V."/>
            <person name="Ravin N.V."/>
            <person name="Dedysh S.N."/>
        </authorList>
    </citation>
    <scope>NUCLEOTIDE SEQUENCE [LARGE SCALE GENOMIC DNA]</scope>
    <source>
        <strain evidence="2">PL17</strain>
    </source>
</reference>
<name>A0A6M5YUS9_9BACT</name>
<accession>A0A6M5YUS9</accession>
<proteinExistence type="predicted"/>
<dbReference type="KEGG" id="ftj:FTUN_4759"/>
<dbReference type="EMBL" id="CP053452">
    <property type="protein sequence ID" value="QJW97194.1"/>
    <property type="molecule type" value="Genomic_DNA"/>
</dbReference>
<keyword evidence="2" id="KW-1185">Reference proteome</keyword>
<evidence type="ECO:0000313" key="1">
    <source>
        <dbReference type="EMBL" id="QJW97194.1"/>
    </source>
</evidence>
<protein>
    <recommendedName>
        <fullName evidence="3">Restriction endonuclease domain-containing protein</fullName>
    </recommendedName>
</protein>
<sequence>MPTIGTARYGAVSIPSGIADLAAFRRWVHSADLPEKLPIHFPRGGVWVDCERADRIRFSNGGNPNAQATEVIGTPDIVIEIVSDASEERTRIG</sequence>
<dbReference type="RefSeq" id="WP_171472613.1">
    <property type="nucleotide sequence ID" value="NZ_CP053452.2"/>
</dbReference>
<dbReference type="Proteomes" id="UP000503447">
    <property type="component" value="Chromosome"/>
</dbReference>
<dbReference type="AlphaFoldDB" id="A0A6M5YUS9"/>
<evidence type="ECO:0000313" key="2">
    <source>
        <dbReference type="Proteomes" id="UP000503447"/>
    </source>
</evidence>
<evidence type="ECO:0008006" key="3">
    <source>
        <dbReference type="Google" id="ProtNLM"/>
    </source>
</evidence>
<organism evidence="1 2">
    <name type="scientific">Frigoriglobus tundricola</name>
    <dbReference type="NCBI Taxonomy" id="2774151"/>
    <lineage>
        <taxon>Bacteria</taxon>
        <taxon>Pseudomonadati</taxon>
        <taxon>Planctomycetota</taxon>
        <taxon>Planctomycetia</taxon>
        <taxon>Gemmatales</taxon>
        <taxon>Gemmataceae</taxon>
        <taxon>Frigoriglobus</taxon>
    </lineage>
</organism>
<gene>
    <name evidence="1" type="ORF">FTUN_4759</name>
</gene>